<dbReference type="PANTHER" id="PTHR30146">
    <property type="entry name" value="LACI-RELATED TRANSCRIPTIONAL REPRESSOR"/>
    <property type="match status" value="1"/>
</dbReference>
<dbReference type="CDD" id="cd01392">
    <property type="entry name" value="HTH_LacI"/>
    <property type="match status" value="1"/>
</dbReference>
<dbReference type="SMART" id="SM00354">
    <property type="entry name" value="HTH_LACI"/>
    <property type="match status" value="1"/>
</dbReference>
<dbReference type="GO" id="GO:0003700">
    <property type="term" value="F:DNA-binding transcription factor activity"/>
    <property type="evidence" value="ECO:0007669"/>
    <property type="project" value="TreeGrafter"/>
</dbReference>
<dbReference type="RefSeq" id="WP_185143936.1">
    <property type="nucleotide sequence ID" value="NZ_JACJVP010000027.1"/>
</dbReference>
<evidence type="ECO:0000256" key="1">
    <source>
        <dbReference type="ARBA" id="ARBA00023015"/>
    </source>
</evidence>
<dbReference type="Pfam" id="PF13377">
    <property type="entry name" value="Peripla_BP_3"/>
    <property type="match status" value="1"/>
</dbReference>
<evidence type="ECO:0000256" key="3">
    <source>
        <dbReference type="ARBA" id="ARBA00023163"/>
    </source>
</evidence>
<dbReference type="PRINTS" id="PR00036">
    <property type="entry name" value="HTHLACI"/>
</dbReference>
<dbReference type="CDD" id="cd06267">
    <property type="entry name" value="PBP1_LacI_sugar_binding-like"/>
    <property type="match status" value="1"/>
</dbReference>
<dbReference type="Gene3D" id="3.40.50.2300">
    <property type="match status" value="2"/>
</dbReference>
<dbReference type="EMBL" id="JACJVP010000027">
    <property type="protein sequence ID" value="MBB6672457.1"/>
    <property type="molecule type" value="Genomic_DNA"/>
</dbReference>
<evidence type="ECO:0000256" key="2">
    <source>
        <dbReference type="ARBA" id="ARBA00023125"/>
    </source>
</evidence>
<dbReference type="GO" id="GO:0000976">
    <property type="term" value="F:transcription cis-regulatory region binding"/>
    <property type="evidence" value="ECO:0007669"/>
    <property type="project" value="TreeGrafter"/>
</dbReference>
<dbReference type="SUPFAM" id="SSF53822">
    <property type="entry name" value="Periplasmic binding protein-like I"/>
    <property type="match status" value="1"/>
</dbReference>
<keyword evidence="2 5" id="KW-0238">DNA-binding</keyword>
<evidence type="ECO:0000313" key="5">
    <source>
        <dbReference type="EMBL" id="MBB6672457.1"/>
    </source>
</evidence>
<keyword evidence="3" id="KW-0804">Transcription</keyword>
<dbReference type="Proteomes" id="UP000547209">
    <property type="component" value="Unassembled WGS sequence"/>
</dbReference>
<sequence>MKATIYDIAKEANVSIATVSKVINGKGRISAEKRREVLQVMERLNYQPSMIATALAGKQTFTLGLLVPDISNPYFAEIARAIEDQGHRTGYSVVICSTDNRDERVEKYIGLLLKKSVDGIVIGTGVDNSELVQRLLNRKIPVALISREMPDLPVHTVVVDDDLGGRMAAEHLLDLGHTRFGVLAEDLKVASSRNRVRGFRRALDERGIAFRESDAVICDFQIAHGKAAALGLLGAADRPTALFCCNDLLAIGAIQAAKELGLRVPEDVSIVGFDNTILATVTDPQLTTIAQPIEHMGKQAVNLLMQDLEEREAAKSRLVVRPELVVRQSTGPA</sequence>
<protein>
    <submittedName>
        <fullName evidence="5">LacI family DNA-binding transcriptional regulator</fullName>
    </submittedName>
</protein>
<evidence type="ECO:0000259" key="4">
    <source>
        <dbReference type="PROSITE" id="PS50932"/>
    </source>
</evidence>
<dbReference type="PANTHER" id="PTHR30146:SF147">
    <property type="entry name" value="HTH-TYPE TRANSCRIPTIONAL REGULATOR DEGA"/>
    <property type="match status" value="1"/>
</dbReference>
<accession>A0A7X0VFV8</accession>
<dbReference type="PROSITE" id="PS00356">
    <property type="entry name" value="HTH_LACI_1"/>
    <property type="match status" value="1"/>
</dbReference>
<dbReference type="Pfam" id="PF00356">
    <property type="entry name" value="LacI"/>
    <property type="match status" value="1"/>
</dbReference>
<dbReference type="InterPro" id="IPR000843">
    <property type="entry name" value="HTH_LacI"/>
</dbReference>
<dbReference type="PROSITE" id="PS50932">
    <property type="entry name" value="HTH_LACI_2"/>
    <property type="match status" value="1"/>
</dbReference>
<evidence type="ECO:0000313" key="6">
    <source>
        <dbReference type="Proteomes" id="UP000547209"/>
    </source>
</evidence>
<feature type="domain" description="HTH lacI-type" evidence="4">
    <location>
        <begin position="3"/>
        <end position="57"/>
    </location>
</feature>
<dbReference type="Gene3D" id="1.10.260.40">
    <property type="entry name" value="lambda repressor-like DNA-binding domains"/>
    <property type="match status" value="1"/>
</dbReference>
<reference evidence="5 6" key="1">
    <citation type="submission" date="2020-08" db="EMBL/GenBank/DDBJ databases">
        <title>Cohnella phylogeny.</title>
        <authorList>
            <person name="Dunlap C."/>
        </authorList>
    </citation>
    <scope>NUCLEOTIDE SEQUENCE [LARGE SCALE GENOMIC DNA]</scope>
    <source>
        <strain evidence="5 6">DSM 28246</strain>
    </source>
</reference>
<dbReference type="InterPro" id="IPR028082">
    <property type="entry name" value="Peripla_BP_I"/>
</dbReference>
<dbReference type="InterPro" id="IPR010982">
    <property type="entry name" value="Lambda_DNA-bd_dom_sf"/>
</dbReference>
<keyword evidence="1" id="KW-0805">Transcription regulation</keyword>
<dbReference type="SUPFAM" id="SSF47413">
    <property type="entry name" value="lambda repressor-like DNA-binding domains"/>
    <property type="match status" value="1"/>
</dbReference>
<dbReference type="AlphaFoldDB" id="A0A7X0VFV8"/>
<gene>
    <name evidence="5" type="ORF">H7C19_17395</name>
</gene>
<comment type="caution">
    <text evidence="5">The sequence shown here is derived from an EMBL/GenBank/DDBJ whole genome shotgun (WGS) entry which is preliminary data.</text>
</comment>
<proteinExistence type="predicted"/>
<organism evidence="5 6">
    <name type="scientific">Cohnella nanjingensis</name>
    <dbReference type="NCBI Taxonomy" id="1387779"/>
    <lineage>
        <taxon>Bacteria</taxon>
        <taxon>Bacillati</taxon>
        <taxon>Bacillota</taxon>
        <taxon>Bacilli</taxon>
        <taxon>Bacillales</taxon>
        <taxon>Paenibacillaceae</taxon>
        <taxon>Cohnella</taxon>
    </lineage>
</organism>
<name>A0A7X0VFV8_9BACL</name>
<keyword evidence="6" id="KW-1185">Reference proteome</keyword>
<dbReference type="InterPro" id="IPR046335">
    <property type="entry name" value="LacI/GalR-like_sensor"/>
</dbReference>